<feature type="region of interest" description="Disordered" evidence="1">
    <location>
        <begin position="1"/>
        <end position="20"/>
    </location>
</feature>
<accession>A0A1I0YIB9</accession>
<feature type="compositionally biased region" description="Basic and acidic residues" evidence="1">
    <location>
        <begin position="162"/>
        <end position="172"/>
    </location>
</feature>
<name>A0A1I0YIB9_9CELL</name>
<feature type="compositionally biased region" description="Low complexity" evidence="1">
    <location>
        <begin position="11"/>
        <end position="20"/>
    </location>
</feature>
<feature type="region of interest" description="Disordered" evidence="1">
    <location>
        <begin position="159"/>
        <end position="186"/>
    </location>
</feature>
<dbReference type="Pfam" id="PF09557">
    <property type="entry name" value="DUF2382"/>
    <property type="match status" value="1"/>
</dbReference>
<dbReference type="PANTHER" id="PTHR38463:SF1">
    <property type="entry name" value="STRESS RESPONSE PROTEIN YSNF"/>
    <property type="match status" value="1"/>
</dbReference>
<proteinExistence type="predicted"/>
<organism evidence="3 4">
    <name type="scientific">Cellulomonas marina</name>
    <dbReference type="NCBI Taxonomy" id="988821"/>
    <lineage>
        <taxon>Bacteria</taxon>
        <taxon>Bacillati</taxon>
        <taxon>Actinomycetota</taxon>
        <taxon>Actinomycetes</taxon>
        <taxon>Micrococcales</taxon>
        <taxon>Cellulomonadaceae</taxon>
        <taxon>Cellulomonas</taxon>
    </lineage>
</organism>
<dbReference type="RefSeq" id="WP_175499450.1">
    <property type="nucleotide sequence ID" value="NZ_BONM01000008.1"/>
</dbReference>
<dbReference type="EMBL" id="FOKA01000007">
    <property type="protein sequence ID" value="SFB12098.1"/>
    <property type="molecule type" value="Genomic_DNA"/>
</dbReference>
<evidence type="ECO:0000259" key="2">
    <source>
        <dbReference type="Pfam" id="PF09557"/>
    </source>
</evidence>
<dbReference type="InterPro" id="IPR052967">
    <property type="entry name" value="Stress_Response_Assoc"/>
</dbReference>
<dbReference type="PANTHER" id="PTHR38463">
    <property type="entry name" value="STRESS RESPONSE PROTEIN YSNF"/>
    <property type="match status" value="1"/>
</dbReference>
<evidence type="ECO:0000313" key="4">
    <source>
        <dbReference type="Proteomes" id="UP000199012"/>
    </source>
</evidence>
<protein>
    <submittedName>
        <fullName evidence="3">Conserved domain-containing protein</fullName>
    </submittedName>
</protein>
<keyword evidence="4" id="KW-1185">Reference proteome</keyword>
<sequence length="186" mass="19926">MDQHHLTAASPDRAPGVPVPGAVAAADRAEVLRSEERAVAGVERVPVARVVVGKRVVVEERTVTVQVRREELVVEERPLVDGDAPGTGTGGTGPTADDWRLRVPDQPVLDLVLSEEEVEVVTRVVPRERVRVHVDAVRSTVEVPTTLAREVVEVDADGAAAHARDEDERSPDVLDVATGRALRGSV</sequence>
<dbReference type="Proteomes" id="UP000199012">
    <property type="component" value="Unassembled WGS sequence"/>
</dbReference>
<dbReference type="AlphaFoldDB" id="A0A1I0YIB9"/>
<reference evidence="4" key="1">
    <citation type="submission" date="2016-10" db="EMBL/GenBank/DDBJ databases">
        <authorList>
            <person name="Varghese N."/>
            <person name="Submissions S."/>
        </authorList>
    </citation>
    <scope>NUCLEOTIDE SEQUENCE [LARGE SCALE GENOMIC DNA]</scope>
    <source>
        <strain evidence="4">CGMCC 4.6945</strain>
    </source>
</reference>
<evidence type="ECO:0000313" key="3">
    <source>
        <dbReference type="EMBL" id="SFB12098.1"/>
    </source>
</evidence>
<feature type="domain" description="DUF2382" evidence="2">
    <location>
        <begin position="33"/>
        <end position="154"/>
    </location>
</feature>
<feature type="region of interest" description="Disordered" evidence="1">
    <location>
        <begin position="80"/>
        <end position="100"/>
    </location>
</feature>
<evidence type="ECO:0000256" key="1">
    <source>
        <dbReference type="SAM" id="MobiDB-lite"/>
    </source>
</evidence>
<dbReference type="InterPro" id="IPR019060">
    <property type="entry name" value="DUF2382"/>
</dbReference>
<gene>
    <name evidence="3" type="ORF">SAMN05421867_107134</name>
</gene>